<dbReference type="GO" id="GO:0015098">
    <property type="term" value="F:molybdate ion transmembrane transporter activity"/>
    <property type="evidence" value="ECO:0007669"/>
    <property type="project" value="InterPro"/>
</dbReference>
<evidence type="ECO:0000256" key="8">
    <source>
        <dbReference type="ARBA" id="ARBA00023136"/>
    </source>
</evidence>
<dbReference type="InterPro" id="IPR005116">
    <property type="entry name" value="Transp-assoc_OB_typ1"/>
</dbReference>
<evidence type="ECO:0000259" key="10">
    <source>
        <dbReference type="PROSITE" id="PS51866"/>
    </source>
</evidence>
<evidence type="ECO:0000313" key="11">
    <source>
        <dbReference type="EMBL" id="SVA74527.1"/>
    </source>
</evidence>
<dbReference type="PANTHER" id="PTHR43514">
    <property type="entry name" value="ABC TRANSPORTER I FAMILY MEMBER 10"/>
    <property type="match status" value="1"/>
</dbReference>
<dbReference type="InterPro" id="IPR027417">
    <property type="entry name" value="P-loop_NTPase"/>
</dbReference>
<reference evidence="11" key="1">
    <citation type="submission" date="2018-05" db="EMBL/GenBank/DDBJ databases">
        <authorList>
            <person name="Lanie J.A."/>
            <person name="Ng W.-L."/>
            <person name="Kazmierczak K.M."/>
            <person name="Andrzejewski T.M."/>
            <person name="Davidsen T.M."/>
            <person name="Wayne K.J."/>
            <person name="Tettelin H."/>
            <person name="Glass J.I."/>
            <person name="Rusch D."/>
            <person name="Podicherti R."/>
            <person name="Tsui H.-C.T."/>
            <person name="Winkler M.E."/>
        </authorList>
    </citation>
    <scope>NUCLEOTIDE SEQUENCE</scope>
</reference>
<keyword evidence="1" id="KW-0813">Transport</keyword>
<keyword evidence="3" id="KW-0500">Molybdenum</keyword>
<dbReference type="GO" id="GO:0140359">
    <property type="term" value="F:ABC-type transporter activity"/>
    <property type="evidence" value="ECO:0007669"/>
    <property type="project" value="InterPro"/>
</dbReference>
<organism evidence="11">
    <name type="scientific">marine metagenome</name>
    <dbReference type="NCBI Taxonomy" id="408172"/>
    <lineage>
        <taxon>unclassified sequences</taxon>
        <taxon>metagenomes</taxon>
        <taxon>ecological metagenomes</taxon>
    </lineage>
</organism>
<evidence type="ECO:0000256" key="5">
    <source>
        <dbReference type="ARBA" id="ARBA00022741"/>
    </source>
</evidence>
<dbReference type="GO" id="GO:0005524">
    <property type="term" value="F:ATP binding"/>
    <property type="evidence" value="ECO:0007669"/>
    <property type="project" value="UniProtKB-KW"/>
</dbReference>
<dbReference type="PROSITE" id="PS50893">
    <property type="entry name" value="ABC_TRANSPORTER_2"/>
    <property type="match status" value="1"/>
</dbReference>
<evidence type="ECO:0000256" key="7">
    <source>
        <dbReference type="ARBA" id="ARBA00022967"/>
    </source>
</evidence>
<dbReference type="PROSITE" id="PS00211">
    <property type="entry name" value="ABC_TRANSPORTER_1"/>
    <property type="match status" value="1"/>
</dbReference>
<protein>
    <recommendedName>
        <fullName evidence="12">ABC transporter domain-containing protein</fullName>
    </recommendedName>
</protein>
<dbReference type="GO" id="GO:0016020">
    <property type="term" value="C:membrane"/>
    <property type="evidence" value="ECO:0007669"/>
    <property type="project" value="InterPro"/>
</dbReference>
<keyword evidence="8" id="KW-0472">Membrane</keyword>
<dbReference type="SUPFAM" id="SSF50331">
    <property type="entry name" value="MOP-like"/>
    <property type="match status" value="1"/>
</dbReference>
<dbReference type="EMBL" id="UINC01017863">
    <property type="protein sequence ID" value="SVA74527.1"/>
    <property type="molecule type" value="Genomic_DNA"/>
</dbReference>
<dbReference type="Gene3D" id="2.40.50.100">
    <property type="match status" value="1"/>
</dbReference>
<feature type="non-terminal residue" evidence="11">
    <location>
        <position position="1"/>
    </location>
</feature>
<dbReference type="GO" id="GO:0016887">
    <property type="term" value="F:ATP hydrolysis activity"/>
    <property type="evidence" value="ECO:0007669"/>
    <property type="project" value="InterPro"/>
</dbReference>
<keyword evidence="6" id="KW-0067">ATP-binding</keyword>
<evidence type="ECO:0000256" key="2">
    <source>
        <dbReference type="ARBA" id="ARBA00022475"/>
    </source>
</evidence>
<dbReference type="Pfam" id="PF00005">
    <property type="entry name" value="ABC_tran"/>
    <property type="match status" value="1"/>
</dbReference>
<dbReference type="InterPro" id="IPR017871">
    <property type="entry name" value="ABC_transporter-like_CS"/>
</dbReference>
<evidence type="ECO:0008006" key="12">
    <source>
        <dbReference type="Google" id="ProtNLM"/>
    </source>
</evidence>
<accession>A0A381YDM3</accession>
<evidence type="ECO:0000256" key="6">
    <source>
        <dbReference type="ARBA" id="ARBA00022840"/>
    </source>
</evidence>
<keyword evidence="2" id="KW-1003">Cell membrane</keyword>
<dbReference type="SUPFAM" id="SSF52540">
    <property type="entry name" value="P-loop containing nucleoside triphosphate hydrolases"/>
    <property type="match status" value="1"/>
</dbReference>
<dbReference type="InterPro" id="IPR003593">
    <property type="entry name" value="AAA+_ATPase"/>
</dbReference>
<feature type="domain" description="Mop" evidence="10">
    <location>
        <begin position="284"/>
        <end position="349"/>
    </location>
</feature>
<evidence type="ECO:0000259" key="9">
    <source>
        <dbReference type="PROSITE" id="PS50893"/>
    </source>
</evidence>
<dbReference type="AlphaFoldDB" id="A0A381YDM3"/>
<keyword evidence="4" id="KW-0997">Cell inner membrane</keyword>
<dbReference type="Gene3D" id="3.40.50.300">
    <property type="entry name" value="P-loop containing nucleotide triphosphate hydrolases"/>
    <property type="match status" value="1"/>
</dbReference>
<keyword evidence="7" id="KW-1278">Translocase</keyword>
<evidence type="ECO:0000256" key="3">
    <source>
        <dbReference type="ARBA" id="ARBA00022505"/>
    </source>
</evidence>
<dbReference type="PANTHER" id="PTHR43514:SF10">
    <property type="entry name" value="MOLYBDENUM IMPORT ATP-BINDING PROTEIN MODC 2"/>
    <property type="match status" value="1"/>
</dbReference>
<evidence type="ECO:0000256" key="4">
    <source>
        <dbReference type="ARBA" id="ARBA00022519"/>
    </source>
</evidence>
<sequence length="349" mass="38995">VDQQNEFTLDVDLNLPAVGITVVFGESGSGKTTLLRCIAGLQRVAQGKLNIGDEIWQNEKIFVPTNKRPVGYVFQESSLFPHLTAFANLDYAMKRSDTAVTLAEYNYIVSLMGIEKLIDRYPHQLSGGERQRVAIARALLIKPRLLLMDEPLASLDLARKLEILPYLEKLREEFALPILYITHSIDEVARLANYLVVMAQGRVVAQGSLIDVLSRLDLPVKLGEDSGVVVEARIVERDPQWQLVRAEFSGGQLWVRDGGDTIGSIIRIRILARDVSLALEAHEDTSIVNLLQAEVIEVRDDIHEAMALVSLRLDATIIIARVSRRSMHNLGIHPGQQMWLQIKSVAILR</sequence>
<dbReference type="InterPro" id="IPR050334">
    <property type="entry name" value="Molybdenum_import_ModC"/>
</dbReference>
<dbReference type="InterPro" id="IPR004606">
    <property type="entry name" value="Mop_domain"/>
</dbReference>
<keyword evidence="5" id="KW-0547">Nucleotide-binding</keyword>
<proteinExistence type="predicted"/>
<dbReference type="InterPro" id="IPR008995">
    <property type="entry name" value="Mo/tungstate-bd_C_term_dom"/>
</dbReference>
<dbReference type="InterPro" id="IPR011868">
    <property type="entry name" value="ModC_ABC_ATP-bd"/>
</dbReference>
<evidence type="ECO:0000256" key="1">
    <source>
        <dbReference type="ARBA" id="ARBA00022448"/>
    </source>
</evidence>
<dbReference type="PROSITE" id="PS51866">
    <property type="entry name" value="MOP"/>
    <property type="match status" value="1"/>
</dbReference>
<dbReference type="SMART" id="SM00382">
    <property type="entry name" value="AAA"/>
    <property type="match status" value="1"/>
</dbReference>
<dbReference type="InterPro" id="IPR003439">
    <property type="entry name" value="ABC_transporter-like_ATP-bd"/>
</dbReference>
<dbReference type="NCBIfam" id="TIGR02142">
    <property type="entry name" value="modC_ABC"/>
    <property type="match status" value="1"/>
</dbReference>
<dbReference type="Pfam" id="PF03459">
    <property type="entry name" value="TOBE"/>
    <property type="match status" value="1"/>
</dbReference>
<feature type="domain" description="ABC transporter" evidence="9">
    <location>
        <begin position="1"/>
        <end position="225"/>
    </location>
</feature>
<gene>
    <name evidence="11" type="ORF">METZ01_LOCUS127381</name>
</gene>
<name>A0A381YDM3_9ZZZZ</name>